<keyword evidence="3" id="KW-1185">Reference proteome</keyword>
<dbReference type="InterPro" id="IPR000391">
    <property type="entry name" value="Rng_hydr_dOase-bsu"/>
</dbReference>
<reference evidence="2 3" key="1">
    <citation type="submission" date="2012-01" db="EMBL/GenBank/DDBJ databases">
        <title>Improved High-Quality Draft sequence of Metallosphaera yellowstonensis MK1.</title>
        <authorList>
            <consortium name="US DOE Joint Genome Institute"/>
            <person name="Lucas S."/>
            <person name="Han J."/>
            <person name="Cheng J.-F."/>
            <person name="Goodwin L."/>
            <person name="Pitluck S."/>
            <person name="Peters L."/>
            <person name="Teshima H."/>
            <person name="Detter J.C."/>
            <person name="Han C."/>
            <person name="Tapia R."/>
            <person name="Land M."/>
            <person name="Hauser L."/>
            <person name="Kyrpides N."/>
            <person name="Kozubal M."/>
            <person name="Macur R.E."/>
            <person name="Jay Z."/>
            <person name="Inskeep W."/>
            <person name="Woyke T."/>
        </authorList>
    </citation>
    <scope>NUCLEOTIDE SEQUENCE [LARGE SCALE GENOMIC DNA]</scope>
    <source>
        <strain evidence="2 3">MK1</strain>
    </source>
</reference>
<dbReference type="Proteomes" id="UP000003980">
    <property type="component" value="Unassembled WGS sequence"/>
</dbReference>
<accession>H2C1Z7</accession>
<dbReference type="CDD" id="cd00667">
    <property type="entry name" value="ring_hydroxylating_dioxygenases_beta"/>
    <property type="match status" value="1"/>
</dbReference>
<dbReference type="EMBL" id="JH597761">
    <property type="protein sequence ID" value="EHP70268.1"/>
    <property type="molecule type" value="Genomic_DNA"/>
</dbReference>
<protein>
    <submittedName>
        <fullName evidence="2">Small subunit of phenylpropionate dioxygenase</fullName>
    </submittedName>
</protein>
<gene>
    <name evidence="2" type="ORF">MetMK1DRAFT_00007700</name>
</gene>
<dbReference type="PANTHER" id="PTHR41534">
    <property type="entry name" value="BLR3401 PROTEIN"/>
    <property type="match status" value="1"/>
</dbReference>
<evidence type="ECO:0000313" key="3">
    <source>
        <dbReference type="Proteomes" id="UP000003980"/>
    </source>
</evidence>
<organism evidence="2 3">
    <name type="scientific">Metallosphaera yellowstonensis MK1</name>
    <dbReference type="NCBI Taxonomy" id="671065"/>
    <lineage>
        <taxon>Archaea</taxon>
        <taxon>Thermoproteota</taxon>
        <taxon>Thermoprotei</taxon>
        <taxon>Sulfolobales</taxon>
        <taxon>Sulfolobaceae</taxon>
        <taxon>Metallosphaera</taxon>
    </lineage>
</organism>
<dbReference type="STRING" id="671065.MetMK1DRAFT_00007700"/>
<keyword evidence="1" id="KW-0560">Oxidoreductase</keyword>
<keyword evidence="2" id="KW-0223">Dioxygenase</keyword>
<dbReference type="PANTHER" id="PTHR41534:SF2">
    <property type="entry name" value="3-PHENYLPROPIONATE_CINNAMIC ACID DIOXYGENASE SUBUNIT BETA"/>
    <property type="match status" value="1"/>
</dbReference>
<dbReference type="Gene3D" id="3.10.450.50">
    <property type="match status" value="1"/>
</dbReference>
<dbReference type="OrthoDB" id="236062at2157"/>
<name>H2C1Z7_9CREN</name>
<dbReference type="GO" id="GO:0051213">
    <property type="term" value="F:dioxygenase activity"/>
    <property type="evidence" value="ECO:0007669"/>
    <property type="project" value="UniProtKB-KW"/>
</dbReference>
<sequence length="191" mass="22868">MTSFKTFLWEVIDRFTMAMLSEVNRSVYERVVDFIYREVGLLDDRKYKEWLSLFADDAIYWIPRWRSETEVTEEPEDELNVLYLDKRRLEIYVERLLTGLAYAYEPPARTTRLVSNVVILDRKGDEIDSRAKFILHMFRAQPHELYGPRMQEVFSGDIYYKLKEEGDSFKIMMKKIVLINETVIGGEMYLF</sequence>
<dbReference type="AlphaFoldDB" id="H2C1Z7"/>
<dbReference type="RefSeq" id="WP_009070857.1">
    <property type="nucleotide sequence ID" value="NZ_JH597761.1"/>
</dbReference>
<dbReference type="HOGENOM" id="CLU_102527_0_1_2"/>
<proteinExistence type="predicted"/>
<dbReference type="SUPFAM" id="SSF54427">
    <property type="entry name" value="NTF2-like"/>
    <property type="match status" value="1"/>
</dbReference>
<dbReference type="Pfam" id="PF00866">
    <property type="entry name" value="Ring_hydroxyl_B"/>
    <property type="match status" value="1"/>
</dbReference>
<evidence type="ECO:0000313" key="2">
    <source>
        <dbReference type="EMBL" id="EHP70268.1"/>
    </source>
</evidence>
<dbReference type="GO" id="GO:0019380">
    <property type="term" value="P:3-phenylpropionate catabolic process"/>
    <property type="evidence" value="ECO:0007669"/>
    <property type="project" value="TreeGrafter"/>
</dbReference>
<dbReference type="eggNOG" id="arCOG08438">
    <property type="taxonomic scope" value="Archaea"/>
</dbReference>
<evidence type="ECO:0000256" key="1">
    <source>
        <dbReference type="ARBA" id="ARBA00023002"/>
    </source>
</evidence>
<dbReference type="InterPro" id="IPR032710">
    <property type="entry name" value="NTF2-like_dom_sf"/>
</dbReference>